<evidence type="ECO:0000256" key="2">
    <source>
        <dbReference type="ARBA" id="ARBA00010565"/>
    </source>
</evidence>
<evidence type="ECO:0000256" key="3">
    <source>
        <dbReference type="ARBA" id="ARBA00022705"/>
    </source>
</evidence>
<dbReference type="GO" id="GO:0000811">
    <property type="term" value="C:GINS complex"/>
    <property type="evidence" value="ECO:0007669"/>
    <property type="project" value="TreeGrafter"/>
</dbReference>
<keyword evidence="3 5" id="KW-0235">DNA replication</keyword>
<dbReference type="EMBL" id="JBBCAQ010000036">
    <property type="protein sequence ID" value="KAK7576317.1"/>
    <property type="molecule type" value="Genomic_DNA"/>
</dbReference>
<dbReference type="InterPro" id="IPR056784">
    <property type="entry name" value="PSF2_N"/>
</dbReference>
<dbReference type="Proteomes" id="UP001367676">
    <property type="component" value="Unassembled WGS sequence"/>
</dbReference>
<name>A0AAN9XZG8_9HEMI</name>
<comment type="caution">
    <text evidence="9">The sequence shown here is derived from an EMBL/GenBank/DDBJ whole genome shotgun (WGS) entry which is preliminary data.</text>
</comment>
<evidence type="ECO:0000256" key="6">
    <source>
        <dbReference type="SAM" id="MobiDB-lite"/>
    </source>
</evidence>
<gene>
    <name evidence="9" type="ORF">V9T40_012603</name>
</gene>
<dbReference type="PANTHER" id="PTHR12772:SF0">
    <property type="entry name" value="DNA REPLICATION COMPLEX GINS PROTEIN PSF2"/>
    <property type="match status" value="1"/>
</dbReference>
<dbReference type="InterPro" id="IPR021151">
    <property type="entry name" value="GINS_A"/>
</dbReference>
<dbReference type="CDD" id="cd21694">
    <property type="entry name" value="GINS_B_Psf2"/>
    <property type="match status" value="1"/>
</dbReference>
<feature type="domain" description="DNA replication complex GINS protein PSF2 N-terminal" evidence="8">
    <location>
        <begin position="2"/>
        <end position="62"/>
    </location>
</feature>
<feature type="domain" description="GINS subunit" evidence="7">
    <location>
        <begin position="66"/>
        <end position="169"/>
    </location>
</feature>
<comment type="subcellular location">
    <subcellularLocation>
        <location evidence="1 5">Nucleus</location>
    </subcellularLocation>
</comment>
<dbReference type="GO" id="GO:0071162">
    <property type="term" value="C:CMG complex"/>
    <property type="evidence" value="ECO:0007669"/>
    <property type="project" value="UniProtKB-ARBA"/>
</dbReference>
<dbReference type="SUPFAM" id="SSF158573">
    <property type="entry name" value="GINS helical bundle-like"/>
    <property type="match status" value="1"/>
</dbReference>
<reference evidence="9 10" key="1">
    <citation type="submission" date="2024-03" db="EMBL/GenBank/DDBJ databases">
        <title>Adaptation during the transition from Ophiocordyceps entomopathogen to insect associate is accompanied by gene loss and intensified selection.</title>
        <authorList>
            <person name="Ward C.M."/>
            <person name="Onetto C.A."/>
            <person name="Borneman A.R."/>
        </authorList>
    </citation>
    <scope>NUCLEOTIDE SEQUENCE [LARGE SCALE GENOMIC DNA]</scope>
    <source>
        <strain evidence="9">AWRI1</strain>
        <tissue evidence="9">Single Adult Female</tissue>
    </source>
</reference>
<dbReference type="Pfam" id="PF05916">
    <property type="entry name" value="Sld5"/>
    <property type="match status" value="1"/>
</dbReference>
<evidence type="ECO:0000259" key="8">
    <source>
        <dbReference type="Pfam" id="PF25005"/>
    </source>
</evidence>
<evidence type="ECO:0000256" key="5">
    <source>
        <dbReference type="PIRNR" id="PIRNR028998"/>
    </source>
</evidence>
<dbReference type="FunFam" id="3.40.5.50:FF:000001">
    <property type="entry name" value="DNA replication complex GINS protein PSF2"/>
    <property type="match status" value="1"/>
</dbReference>
<dbReference type="AlphaFoldDB" id="A0AAN9XZG8"/>
<feature type="region of interest" description="Disordered" evidence="6">
    <location>
        <begin position="172"/>
        <end position="207"/>
    </location>
</feature>
<comment type="subunit">
    <text evidence="5">Component of the GINS complex.</text>
</comment>
<evidence type="ECO:0000259" key="7">
    <source>
        <dbReference type="Pfam" id="PF05916"/>
    </source>
</evidence>
<dbReference type="Pfam" id="PF25005">
    <property type="entry name" value="PSF2_N"/>
    <property type="match status" value="1"/>
</dbReference>
<feature type="compositionally biased region" description="Polar residues" evidence="6">
    <location>
        <begin position="184"/>
        <end position="207"/>
    </location>
</feature>
<dbReference type="GO" id="GO:0000727">
    <property type="term" value="P:double-strand break repair via break-induced replication"/>
    <property type="evidence" value="ECO:0007669"/>
    <property type="project" value="TreeGrafter"/>
</dbReference>
<dbReference type="Gene3D" id="3.40.5.50">
    <property type="match status" value="1"/>
</dbReference>
<keyword evidence="10" id="KW-1185">Reference proteome</keyword>
<dbReference type="GO" id="GO:0006260">
    <property type="term" value="P:DNA replication"/>
    <property type="evidence" value="ECO:0007669"/>
    <property type="project" value="UniProtKB-KW"/>
</dbReference>
<dbReference type="FunFam" id="1.20.58.1020:FF:000001">
    <property type="entry name" value="DNA replication complex GINS protein PSF2"/>
    <property type="match status" value="1"/>
</dbReference>
<dbReference type="InterPro" id="IPR036224">
    <property type="entry name" value="GINS_bundle-like_dom_sf"/>
</dbReference>
<dbReference type="PANTHER" id="PTHR12772">
    <property type="entry name" value="DNA REPLICATION COMPLEX GINS PROTEIN PSF2"/>
    <property type="match status" value="1"/>
</dbReference>
<evidence type="ECO:0000256" key="1">
    <source>
        <dbReference type="ARBA" id="ARBA00004123"/>
    </source>
</evidence>
<sequence>MDPSEIEFLAEKTSIEMIPNFNHTSVIHLISGDVGPFRAGLPIVVPLWLALNLKQRNKCRILTPEWMDVDKLEEKKEEEKNSKFFTKMPHEHYLEVTRLLLNVASDDINRADEIKTLIKDLWDMRISKLRSSVDTFVNSGGIHATLDHLTQLEINSIRPLLPDALNMLQALQQGSDSEEEEDTSQNTTRQANATDSFLSASLPSSGE</sequence>
<proteinExistence type="inferred from homology"/>
<dbReference type="CDD" id="cd11712">
    <property type="entry name" value="GINS_A_psf2"/>
    <property type="match status" value="1"/>
</dbReference>
<dbReference type="Gene3D" id="1.20.58.1020">
    <property type="match status" value="1"/>
</dbReference>
<comment type="similarity">
    <text evidence="2 5">Belongs to the GINS2/PSF2 family.</text>
</comment>
<evidence type="ECO:0000313" key="10">
    <source>
        <dbReference type="Proteomes" id="UP001367676"/>
    </source>
</evidence>
<evidence type="ECO:0000313" key="9">
    <source>
        <dbReference type="EMBL" id="KAK7576317.1"/>
    </source>
</evidence>
<evidence type="ECO:0000256" key="4">
    <source>
        <dbReference type="ARBA" id="ARBA00023242"/>
    </source>
</evidence>
<protein>
    <recommendedName>
        <fullName evidence="5">DNA replication complex GINS protein PSF2</fullName>
    </recommendedName>
</protein>
<organism evidence="9 10">
    <name type="scientific">Parthenolecanium corni</name>
    <dbReference type="NCBI Taxonomy" id="536013"/>
    <lineage>
        <taxon>Eukaryota</taxon>
        <taxon>Metazoa</taxon>
        <taxon>Ecdysozoa</taxon>
        <taxon>Arthropoda</taxon>
        <taxon>Hexapoda</taxon>
        <taxon>Insecta</taxon>
        <taxon>Pterygota</taxon>
        <taxon>Neoptera</taxon>
        <taxon>Paraneoptera</taxon>
        <taxon>Hemiptera</taxon>
        <taxon>Sternorrhyncha</taxon>
        <taxon>Coccoidea</taxon>
        <taxon>Coccidae</taxon>
        <taxon>Parthenolecanium</taxon>
    </lineage>
</organism>
<dbReference type="PIRSF" id="PIRSF028998">
    <property type="entry name" value="GINS_Psf2_subgr"/>
    <property type="match status" value="1"/>
</dbReference>
<dbReference type="SUPFAM" id="SSF160059">
    <property type="entry name" value="PriA/YqbF domain"/>
    <property type="match status" value="1"/>
</dbReference>
<accession>A0AAN9XZG8</accession>
<dbReference type="InterPro" id="IPR007257">
    <property type="entry name" value="GINS_Psf2"/>
</dbReference>
<keyword evidence="4 5" id="KW-0539">Nucleus</keyword>